<reference evidence="7" key="1">
    <citation type="journal article" date="2020" name="Stud. Mycol.">
        <title>101 Dothideomycetes genomes: a test case for predicting lifestyles and emergence of pathogens.</title>
        <authorList>
            <person name="Haridas S."/>
            <person name="Albert R."/>
            <person name="Binder M."/>
            <person name="Bloem J."/>
            <person name="Labutti K."/>
            <person name="Salamov A."/>
            <person name="Andreopoulos B."/>
            <person name="Baker S."/>
            <person name="Barry K."/>
            <person name="Bills G."/>
            <person name="Bluhm B."/>
            <person name="Cannon C."/>
            <person name="Castanera R."/>
            <person name="Culley D."/>
            <person name="Daum C."/>
            <person name="Ezra D."/>
            <person name="Gonzalez J."/>
            <person name="Henrissat B."/>
            <person name="Kuo A."/>
            <person name="Liang C."/>
            <person name="Lipzen A."/>
            <person name="Lutzoni F."/>
            <person name="Magnuson J."/>
            <person name="Mondo S."/>
            <person name="Nolan M."/>
            <person name="Ohm R."/>
            <person name="Pangilinan J."/>
            <person name="Park H.-J."/>
            <person name="Ramirez L."/>
            <person name="Alfaro M."/>
            <person name="Sun H."/>
            <person name="Tritt A."/>
            <person name="Yoshinaga Y."/>
            <person name="Zwiers L.-H."/>
            <person name="Turgeon B."/>
            <person name="Goodwin S."/>
            <person name="Spatafora J."/>
            <person name="Crous P."/>
            <person name="Grigoriev I."/>
        </authorList>
    </citation>
    <scope>NUCLEOTIDE SEQUENCE</scope>
    <source>
        <strain evidence="7">ATCC 16933</strain>
    </source>
</reference>
<dbReference type="GO" id="GO:0016020">
    <property type="term" value="C:membrane"/>
    <property type="evidence" value="ECO:0007669"/>
    <property type="project" value="UniProtKB-SubCell"/>
</dbReference>
<feature type="transmembrane region" description="Helical" evidence="6">
    <location>
        <begin position="454"/>
        <end position="473"/>
    </location>
</feature>
<feature type="transmembrane region" description="Helical" evidence="6">
    <location>
        <begin position="174"/>
        <end position="191"/>
    </location>
</feature>
<feature type="transmembrane region" description="Helical" evidence="6">
    <location>
        <begin position="62"/>
        <end position="84"/>
    </location>
</feature>
<evidence type="ECO:0000256" key="5">
    <source>
        <dbReference type="ARBA" id="ARBA00023136"/>
    </source>
</evidence>
<dbReference type="PANTHER" id="PTHR45649">
    <property type="entry name" value="AMINO-ACID PERMEASE BAT1"/>
    <property type="match status" value="1"/>
</dbReference>
<keyword evidence="5 6" id="KW-0472">Membrane</keyword>
<dbReference type="PROSITE" id="PS00218">
    <property type="entry name" value="AMINO_ACID_PERMEASE_1"/>
    <property type="match status" value="1"/>
</dbReference>
<keyword evidence="8" id="KW-1185">Reference proteome</keyword>
<feature type="transmembrane region" description="Helical" evidence="6">
    <location>
        <begin position="287"/>
        <end position="308"/>
    </location>
</feature>
<dbReference type="GO" id="GO:0006865">
    <property type="term" value="P:amino acid transport"/>
    <property type="evidence" value="ECO:0007669"/>
    <property type="project" value="InterPro"/>
</dbReference>
<evidence type="ECO:0000313" key="7">
    <source>
        <dbReference type="EMBL" id="KAF2453461.1"/>
    </source>
</evidence>
<dbReference type="InterPro" id="IPR004840">
    <property type="entry name" value="Amino_acid_permease_CS"/>
</dbReference>
<feature type="transmembrane region" description="Helical" evidence="6">
    <location>
        <begin position="91"/>
        <end position="117"/>
    </location>
</feature>
<dbReference type="PANTHER" id="PTHR45649:SF27">
    <property type="entry name" value="CHOLINE TRANSPORTER (EUROFUNG)"/>
    <property type="match status" value="1"/>
</dbReference>
<comment type="subcellular location">
    <subcellularLocation>
        <location evidence="1">Membrane</location>
        <topology evidence="1">Multi-pass membrane protein</topology>
    </subcellularLocation>
</comment>
<sequence>MSPKPSTEEKRVRKEEGLPSYDAEDVHAGTGQVINASGHVQELDRNFSLLSVTAVGITTGNVWAALGGSIVVAIYNGGAAGVLYEFIVVSVFYWGIAACLAELASAIPSAAGVYHWASVTAGSYGRSVGWFAGWWNYFAWIFGGASMSSILANQLVSMWALFHPDYVQERWHVFVTYLIMTWICCCTVLFFNELLPKLQSLGLYFILIGVFVTIMVCAIMPSTTGSGHASSRFVFADWENQTGWSSDGFVFLAGMLNGAYAVGTPDCVSHLAEELPKPRINIPKAVLMQYIAGFVTAFCYIIALFYSITDLDAVFNSPFSFPLAEIYRQATGSRGGSLGLLIVIFLPTVFTCMGTYITSGRMLWTLARDDATPFSGWMGTVSKRWHNPWNATLVCGGVCTVMGCIYVGSTTAFNAFVGSFVVLTTLSYLAAIMPHMLTRRATVVPGPFWMPNPVAYPVMFLSCGYIMMSVIIYCFPYAKPFDAQSMNYSCVITGGLTIIVGAWWLYKRTRGYVGPKALLDEERRLSIGIRGGRISSDKE</sequence>
<dbReference type="PIRSF" id="PIRSF006060">
    <property type="entry name" value="AA_transporter"/>
    <property type="match status" value="1"/>
</dbReference>
<name>A0A6A6NP16_9PEZI</name>
<protein>
    <submittedName>
        <fullName evidence="7">Putative choline transport protein</fullName>
    </submittedName>
</protein>
<keyword evidence="2" id="KW-0813">Transport</keyword>
<dbReference type="EMBL" id="MU001697">
    <property type="protein sequence ID" value="KAF2453461.1"/>
    <property type="molecule type" value="Genomic_DNA"/>
</dbReference>
<feature type="transmembrane region" description="Helical" evidence="6">
    <location>
        <begin position="485"/>
        <end position="506"/>
    </location>
</feature>
<feature type="transmembrane region" description="Helical" evidence="6">
    <location>
        <begin position="415"/>
        <end position="433"/>
    </location>
</feature>
<feature type="transmembrane region" description="Helical" evidence="6">
    <location>
        <begin position="338"/>
        <end position="358"/>
    </location>
</feature>
<dbReference type="GO" id="GO:0022857">
    <property type="term" value="F:transmembrane transporter activity"/>
    <property type="evidence" value="ECO:0007669"/>
    <property type="project" value="InterPro"/>
</dbReference>
<dbReference type="OrthoDB" id="3900342at2759"/>
<dbReference type="Gene3D" id="1.20.1740.10">
    <property type="entry name" value="Amino acid/polyamine transporter I"/>
    <property type="match status" value="1"/>
</dbReference>
<feature type="transmembrane region" description="Helical" evidence="6">
    <location>
        <begin position="388"/>
        <end position="409"/>
    </location>
</feature>
<keyword evidence="4 6" id="KW-1133">Transmembrane helix</keyword>
<dbReference type="InterPro" id="IPR002293">
    <property type="entry name" value="AA/rel_permease1"/>
</dbReference>
<organism evidence="7 8">
    <name type="scientific">Lineolata rhizophorae</name>
    <dbReference type="NCBI Taxonomy" id="578093"/>
    <lineage>
        <taxon>Eukaryota</taxon>
        <taxon>Fungi</taxon>
        <taxon>Dikarya</taxon>
        <taxon>Ascomycota</taxon>
        <taxon>Pezizomycotina</taxon>
        <taxon>Dothideomycetes</taxon>
        <taxon>Dothideomycetes incertae sedis</taxon>
        <taxon>Lineolatales</taxon>
        <taxon>Lineolataceae</taxon>
        <taxon>Lineolata</taxon>
    </lineage>
</organism>
<evidence type="ECO:0000313" key="8">
    <source>
        <dbReference type="Proteomes" id="UP000799766"/>
    </source>
</evidence>
<feature type="transmembrane region" description="Helical" evidence="6">
    <location>
        <begin position="203"/>
        <end position="222"/>
    </location>
</feature>
<feature type="transmembrane region" description="Helical" evidence="6">
    <location>
        <begin position="137"/>
        <end position="162"/>
    </location>
</feature>
<evidence type="ECO:0000256" key="4">
    <source>
        <dbReference type="ARBA" id="ARBA00022989"/>
    </source>
</evidence>
<evidence type="ECO:0000256" key="1">
    <source>
        <dbReference type="ARBA" id="ARBA00004141"/>
    </source>
</evidence>
<evidence type="ECO:0000256" key="2">
    <source>
        <dbReference type="ARBA" id="ARBA00022448"/>
    </source>
</evidence>
<dbReference type="Proteomes" id="UP000799766">
    <property type="component" value="Unassembled WGS sequence"/>
</dbReference>
<proteinExistence type="predicted"/>
<gene>
    <name evidence="7" type="ORF">BDY21DRAFT_126006</name>
</gene>
<keyword evidence="3 6" id="KW-0812">Transmembrane</keyword>
<dbReference type="Pfam" id="PF13520">
    <property type="entry name" value="AA_permease_2"/>
    <property type="match status" value="1"/>
</dbReference>
<accession>A0A6A6NP16</accession>
<evidence type="ECO:0000256" key="6">
    <source>
        <dbReference type="SAM" id="Phobius"/>
    </source>
</evidence>
<dbReference type="AlphaFoldDB" id="A0A6A6NP16"/>
<evidence type="ECO:0000256" key="3">
    <source>
        <dbReference type="ARBA" id="ARBA00022692"/>
    </source>
</evidence>